<gene>
    <name evidence="9" type="primary">tlp_5</name>
    <name evidence="9" type="ORF">VA7868_04191</name>
</gene>
<dbReference type="GO" id="GO:0006508">
    <property type="term" value="P:proteolysis"/>
    <property type="evidence" value="ECO:0007669"/>
    <property type="project" value="UniProtKB-KW"/>
</dbReference>
<dbReference type="FunFam" id="2.40.10.10:FF:000036">
    <property type="entry name" value="Trypsin beta"/>
    <property type="match status" value="1"/>
</dbReference>
<evidence type="ECO:0000256" key="1">
    <source>
        <dbReference type="ARBA" id="ARBA00004613"/>
    </source>
</evidence>
<comment type="subcellular location">
    <subcellularLocation>
        <location evidence="1">Secreted</location>
    </subcellularLocation>
</comment>
<evidence type="ECO:0000313" key="9">
    <source>
        <dbReference type="EMBL" id="SHI70953.1"/>
    </source>
</evidence>
<dbReference type="SMART" id="SM00020">
    <property type="entry name" value="Tryp_SPc"/>
    <property type="match status" value="1"/>
</dbReference>
<keyword evidence="7" id="KW-0732">Signal</keyword>
<keyword evidence="6" id="KW-1015">Disulfide bond</keyword>
<evidence type="ECO:0000256" key="4">
    <source>
        <dbReference type="ARBA" id="ARBA00022801"/>
    </source>
</evidence>
<feature type="chain" id="PRO_5013223328" evidence="7">
    <location>
        <begin position="24"/>
        <end position="275"/>
    </location>
</feature>
<dbReference type="SUPFAM" id="SSF50494">
    <property type="entry name" value="Trypsin-like serine proteases"/>
    <property type="match status" value="1"/>
</dbReference>
<protein>
    <submittedName>
        <fullName evidence="9">Trypsin-like protease</fullName>
        <ecNumber evidence="9">3.4.21.-</ecNumber>
    </submittedName>
</protein>
<dbReference type="PROSITE" id="PS50240">
    <property type="entry name" value="TRYPSIN_DOM"/>
    <property type="match status" value="1"/>
</dbReference>
<proteinExistence type="predicted"/>
<keyword evidence="4 9" id="KW-0378">Hydrolase</keyword>
<evidence type="ECO:0000256" key="7">
    <source>
        <dbReference type="SAM" id="SignalP"/>
    </source>
</evidence>
<organism evidence="9 10">
    <name type="scientific">Vibrio aerogenes CECT 7868</name>
    <dbReference type="NCBI Taxonomy" id="1216006"/>
    <lineage>
        <taxon>Bacteria</taxon>
        <taxon>Pseudomonadati</taxon>
        <taxon>Pseudomonadota</taxon>
        <taxon>Gammaproteobacteria</taxon>
        <taxon>Vibrionales</taxon>
        <taxon>Vibrionaceae</taxon>
        <taxon>Vibrio</taxon>
    </lineage>
</organism>
<evidence type="ECO:0000256" key="2">
    <source>
        <dbReference type="ARBA" id="ARBA00022525"/>
    </source>
</evidence>
<dbReference type="PANTHER" id="PTHR24264">
    <property type="entry name" value="TRYPSIN-RELATED"/>
    <property type="match status" value="1"/>
</dbReference>
<keyword evidence="2" id="KW-0964">Secreted</keyword>
<feature type="domain" description="Peptidase S1" evidence="8">
    <location>
        <begin position="32"/>
        <end position="274"/>
    </location>
</feature>
<dbReference type="EC" id="3.4.21.-" evidence="9"/>
<keyword evidence="5" id="KW-0720">Serine protease</keyword>
<dbReference type="Proteomes" id="UP000184608">
    <property type="component" value="Unassembled WGS sequence"/>
</dbReference>
<reference evidence="9 10" key="1">
    <citation type="submission" date="2016-11" db="EMBL/GenBank/DDBJ databases">
        <authorList>
            <person name="Jaros S."/>
            <person name="Januszkiewicz K."/>
            <person name="Wedrychowicz H."/>
        </authorList>
    </citation>
    <scope>NUCLEOTIDE SEQUENCE [LARGE SCALE GENOMIC DNA]</scope>
    <source>
        <strain evidence="9 10">CECT 7868</strain>
    </source>
</reference>
<dbReference type="InterPro" id="IPR050127">
    <property type="entry name" value="Serine_Proteases_S1"/>
</dbReference>
<dbReference type="InterPro" id="IPR001254">
    <property type="entry name" value="Trypsin_dom"/>
</dbReference>
<dbReference type="PRINTS" id="PR00722">
    <property type="entry name" value="CHYMOTRYPSIN"/>
</dbReference>
<dbReference type="AlphaFoldDB" id="A0A1M6DCN7"/>
<dbReference type="InterPro" id="IPR043504">
    <property type="entry name" value="Peptidase_S1_PA_chymotrypsin"/>
</dbReference>
<dbReference type="EMBL" id="FQXZ01000046">
    <property type="protein sequence ID" value="SHI70953.1"/>
    <property type="molecule type" value="Genomic_DNA"/>
</dbReference>
<evidence type="ECO:0000256" key="5">
    <source>
        <dbReference type="ARBA" id="ARBA00022825"/>
    </source>
</evidence>
<sequence>MQKIIPSLLTVTGLLLTPYMSHASADFAGSRIINGNTSAKNQWPFMAAIVTKGSGSVYDRQICGGTFLGGRYVLTAEHCVVDENSGKKTSASKLQVAVGVYDLSSSSAQKKLVNVSKIYIHPKYDGYTGDLAILKLSKTVSGTKVQLASKTLTESLRDGDTTTAIGWGSTSATDDIYPEKLRQVNMPYVEWQTCQNLGGYYNGVDESTVCAGYLKGGKATCYGDSGGPLVYKDNGVYKQIGIDSWTGGDCAQANAYDVFTNVAYYTDWINNIIDN</sequence>
<dbReference type="PANTHER" id="PTHR24264:SF65">
    <property type="entry name" value="SRCR DOMAIN-CONTAINING PROTEIN"/>
    <property type="match status" value="1"/>
</dbReference>
<evidence type="ECO:0000259" key="8">
    <source>
        <dbReference type="PROSITE" id="PS50240"/>
    </source>
</evidence>
<dbReference type="InterPro" id="IPR033116">
    <property type="entry name" value="TRYPSIN_SER"/>
</dbReference>
<dbReference type="STRING" id="1216006.VA7868_04191"/>
<evidence type="ECO:0000256" key="3">
    <source>
        <dbReference type="ARBA" id="ARBA00022670"/>
    </source>
</evidence>
<feature type="signal peptide" evidence="7">
    <location>
        <begin position="1"/>
        <end position="23"/>
    </location>
</feature>
<dbReference type="RefSeq" id="WP_175561605.1">
    <property type="nucleotide sequence ID" value="NZ_FQXZ01000046.1"/>
</dbReference>
<keyword evidence="3 9" id="KW-0645">Protease</keyword>
<accession>A0A1M6DCN7</accession>
<dbReference type="CDD" id="cd00190">
    <property type="entry name" value="Tryp_SPc"/>
    <property type="match status" value="1"/>
</dbReference>
<dbReference type="Gene3D" id="2.40.10.10">
    <property type="entry name" value="Trypsin-like serine proteases"/>
    <property type="match status" value="1"/>
</dbReference>
<dbReference type="Pfam" id="PF00089">
    <property type="entry name" value="Trypsin"/>
    <property type="match status" value="1"/>
</dbReference>
<dbReference type="GO" id="GO:0004252">
    <property type="term" value="F:serine-type endopeptidase activity"/>
    <property type="evidence" value="ECO:0007669"/>
    <property type="project" value="InterPro"/>
</dbReference>
<dbReference type="InterPro" id="IPR009003">
    <property type="entry name" value="Peptidase_S1_PA"/>
</dbReference>
<dbReference type="InterPro" id="IPR001314">
    <property type="entry name" value="Peptidase_S1A"/>
</dbReference>
<evidence type="ECO:0000313" key="10">
    <source>
        <dbReference type="Proteomes" id="UP000184608"/>
    </source>
</evidence>
<name>A0A1M6DCN7_9VIBR</name>
<keyword evidence="10" id="KW-1185">Reference proteome</keyword>
<dbReference type="GO" id="GO:0005615">
    <property type="term" value="C:extracellular space"/>
    <property type="evidence" value="ECO:0007669"/>
    <property type="project" value="TreeGrafter"/>
</dbReference>
<evidence type="ECO:0000256" key="6">
    <source>
        <dbReference type="ARBA" id="ARBA00023157"/>
    </source>
</evidence>
<dbReference type="PROSITE" id="PS00135">
    <property type="entry name" value="TRYPSIN_SER"/>
    <property type="match status" value="1"/>
</dbReference>